<name>A0A1Y1T0I9_9FLAO</name>
<reference evidence="10 11" key="1">
    <citation type="submission" date="2013-04" db="EMBL/GenBank/DDBJ databases">
        <title>Zunongwangia sp. 22II14-10F7 Genome Sequencing.</title>
        <authorList>
            <person name="Lai Q."/>
            <person name="Shao Z."/>
        </authorList>
    </citation>
    <scope>NUCLEOTIDE SEQUENCE [LARGE SCALE GENOMIC DNA]</scope>
    <source>
        <strain evidence="10 11">22II14-10F7</strain>
    </source>
</reference>
<dbReference type="OrthoDB" id="445589at2"/>
<keyword evidence="3" id="KW-1003">Cell membrane</keyword>
<keyword evidence="4 9" id="KW-0812">Transmembrane</keyword>
<evidence type="ECO:0000256" key="1">
    <source>
        <dbReference type="ARBA" id="ARBA00004651"/>
    </source>
</evidence>
<evidence type="ECO:0000313" key="10">
    <source>
        <dbReference type="EMBL" id="ORL44322.1"/>
    </source>
</evidence>
<keyword evidence="5 9" id="KW-1133">Transmembrane helix</keyword>
<gene>
    <name evidence="10" type="ORF">IIF7_16432</name>
</gene>
<proteinExistence type="inferred from homology"/>
<organism evidence="10 11">
    <name type="scientific">Zunongwangia atlantica 22II14-10F7</name>
    <dbReference type="NCBI Taxonomy" id="1185767"/>
    <lineage>
        <taxon>Bacteria</taxon>
        <taxon>Pseudomonadati</taxon>
        <taxon>Bacteroidota</taxon>
        <taxon>Flavobacteriia</taxon>
        <taxon>Flavobacteriales</taxon>
        <taxon>Flavobacteriaceae</taxon>
        <taxon>Zunongwangia</taxon>
    </lineage>
</organism>
<dbReference type="STRING" id="1185767.IIF7_16432"/>
<evidence type="ECO:0000256" key="2">
    <source>
        <dbReference type="ARBA" id="ARBA00022448"/>
    </source>
</evidence>
<feature type="transmembrane region" description="Helical" evidence="9">
    <location>
        <begin position="227"/>
        <end position="245"/>
    </location>
</feature>
<dbReference type="Proteomes" id="UP000192746">
    <property type="component" value="Unassembled WGS sequence"/>
</dbReference>
<evidence type="ECO:0000313" key="11">
    <source>
        <dbReference type="Proteomes" id="UP000192746"/>
    </source>
</evidence>
<evidence type="ECO:0000256" key="8">
    <source>
        <dbReference type="ARBA" id="ARBA00034708"/>
    </source>
</evidence>
<feature type="transmembrane region" description="Helical" evidence="9">
    <location>
        <begin position="44"/>
        <end position="62"/>
    </location>
</feature>
<dbReference type="RefSeq" id="WP_084842792.1">
    <property type="nucleotide sequence ID" value="NZ_ARYN01000016.1"/>
</dbReference>
<feature type="transmembrane region" description="Helical" evidence="9">
    <location>
        <begin position="12"/>
        <end position="32"/>
    </location>
</feature>
<feature type="transmembrane region" description="Helical" evidence="9">
    <location>
        <begin position="251"/>
        <end position="270"/>
    </location>
</feature>
<dbReference type="GO" id="GO:0005886">
    <property type="term" value="C:plasma membrane"/>
    <property type="evidence" value="ECO:0007669"/>
    <property type="project" value="UniProtKB-SubCell"/>
</dbReference>
<evidence type="ECO:0000256" key="5">
    <source>
        <dbReference type="ARBA" id="ARBA00022989"/>
    </source>
</evidence>
<accession>A0A1Y1T0I9</accession>
<evidence type="ECO:0000256" key="3">
    <source>
        <dbReference type="ARBA" id="ARBA00022475"/>
    </source>
</evidence>
<evidence type="ECO:0000256" key="7">
    <source>
        <dbReference type="ARBA" id="ARBA00023136"/>
    </source>
</evidence>
<evidence type="ECO:0000256" key="9">
    <source>
        <dbReference type="SAM" id="Phobius"/>
    </source>
</evidence>
<dbReference type="PANTHER" id="PTHR33281">
    <property type="entry name" value="UPF0187 PROTEIN YNEE"/>
    <property type="match status" value="1"/>
</dbReference>
<keyword evidence="2" id="KW-0813">Transport</keyword>
<keyword evidence="11" id="KW-1185">Reference proteome</keyword>
<dbReference type="PANTHER" id="PTHR33281:SF19">
    <property type="entry name" value="VOLTAGE-DEPENDENT ANION CHANNEL-FORMING PROTEIN YNEE"/>
    <property type="match status" value="1"/>
</dbReference>
<comment type="subcellular location">
    <subcellularLocation>
        <location evidence="1">Cell membrane</location>
        <topology evidence="1">Multi-pass membrane protein</topology>
    </subcellularLocation>
</comment>
<dbReference type="InterPro" id="IPR044669">
    <property type="entry name" value="YneE/VCCN1/2-like"/>
</dbReference>
<evidence type="ECO:0000256" key="4">
    <source>
        <dbReference type="ARBA" id="ARBA00022692"/>
    </source>
</evidence>
<dbReference type="GO" id="GO:0005254">
    <property type="term" value="F:chloride channel activity"/>
    <property type="evidence" value="ECO:0007669"/>
    <property type="project" value="InterPro"/>
</dbReference>
<sequence length="318" mass="37706">MIVARNLKWKHVFFYTWKPMLYFLFLSLAVYILHVEFEMRSLSIPFNAVATLSTALAIYLGFKNNSAYDRWWEARKIWGLLVNYSRAWAREILSLSFPAENSEAPEVKAWQKRVIYRHIAFVHALRVFLRKKHAYNKNKYEIFEDSNQYDDIQDFVSKEEFNSFLDKNNPPNYLLKLQSDELQYAYKRGWISDYRFVRLDETLTQFNNHQGMSERIKNTPMPRPYSFFSRVFVYLHGTLVPFAFIEDLGWINIPLSIIINFIFLALDTIGERTEDPFENRMDDTPLTAISLTIETNLKEMMGDKNFPKKATEVEGVVF</sequence>
<evidence type="ECO:0000256" key="6">
    <source>
        <dbReference type="ARBA" id="ARBA00023065"/>
    </source>
</evidence>
<dbReference type="Pfam" id="PF25539">
    <property type="entry name" value="Bestrophin_2"/>
    <property type="match status" value="1"/>
</dbReference>
<keyword evidence="6" id="KW-0406">Ion transport</keyword>
<dbReference type="EMBL" id="ARYN01000016">
    <property type="protein sequence ID" value="ORL44322.1"/>
    <property type="molecule type" value="Genomic_DNA"/>
</dbReference>
<comment type="similarity">
    <text evidence="8">Belongs to the anion channel-forming bestrophin (TC 1.A.46) family.</text>
</comment>
<dbReference type="AlphaFoldDB" id="A0A1Y1T0I9"/>
<protein>
    <submittedName>
        <fullName evidence="10">UPF0187 protein</fullName>
    </submittedName>
</protein>
<keyword evidence="7 9" id="KW-0472">Membrane</keyword>
<comment type="caution">
    <text evidence="10">The sequence shown here is derived from an EMBL/GenBank/DDBJ whole genome shotgun (WGS) entry which is preliminary data.</text>
</comment>